<feature type="transmembrane region" description="Helical" evidence="1">
    <location>
        <begin position="12"/>
        <end position="32"/>
    </location>
</feature>
<accession>A0AAE4MCE9</accession>
<keyword evidence="1" id="KW-1133">Transmembrane helix</keyword>
<sequence>MIKKKLTKKHIFLISIVCVVVFILAVPALFAFCYNLNNADVEYSLEIQGLAGVSAENHPVILLVPLPLMNDQPAFSNASFTVEFDGWNSSVVLTEYGPMLSFTSVSSPLKNLRATYGRYNMFVDDVPVSTLAGQRFSPETAETTTPYSLHDRITEPSLPVDTQIGTFPPSVIVATRDPSLPAYQRGPRYSSREDIGPTLVYIPDTLYHNISNLSIFIEYQTRSKYGNLFTEPNNMRGYYTTVIIEQIPGNISGWIPVRPQSYPVIRLNNFPVS</sequence>
<name>A0AAE4MCE9_9EURY</name>
<keyword evidence="1" id="KW-0812">Transmembrane</keyword>
<dbReference type="EMBL" id="JAWDKA010000004">
    <property type="protein sequence ID" value="MDV0441659.1"/>
    <property type="molecule type" value="Genomic_DNA"/>
</dbReference>
<proteinExistence type="predicted"/>
<reference evidence="2" key="1">
    <citation type="submission" date="2023-06" db="EMBL/GenBank/DDBJ databases">
        <title>Genome sequence of Methancorpusculaceae sp. Ag1.</title>
        <authorList>
            <person name="Protasov E."/>
            <person name="Platt K."/>
            <person name="Poehlein A."/>
            <person name="Daniel R."/>
            <person name="Brune A."/>
        </authorList>
    </citation>
    <scope>NUCLEOTIDE SEQUENCE</scope>
    <source>
        <strain evidence="2">Ag1</strain>
    </source>
</reference>
<dbReference type="AlphaFoldDB" id="A0AAE4MCE9"/>
<comment type="caution">
    <text evidence="2">The sequence shown here is derived from an EMBL/GenBank/DDBJ whole genome shotgun (WGS) entry which is preliminary data.</text>
</comment>
<evidence type="ECO:0000313" key="3">
    <source>
        <dbReference type="Proteomes" id="UP001273136"/>
    </source>
</evidence>
<keyword evidence="3" id="KW-1185">Reference proteome</keyword>
<evidence type="ECO:0000313" key="2">
    <source>
        <dbReference type="EMBL" id="MDV0441659.1"/>
    </source>
</evidence>
<evidence type="ECO:0000256" key="1">
    <source>
        <dbReference type="SAM" id="Phobius"/>
    </source>
</evidence>
<gene>
    <name evidence="2" type="ORF">McpAg1_08670</name>
</gene>
<dbReference type="Proteomes" id="UP001273136">
    <property type="component" value="Unassembled WGS sequence"/>
</dbReference>
<protein>
    <submittedName>
        <fullName evidence="2">Uncharacterized protein</fullName>
    </submittedName>
</protein>
<keyword evidence="1" id="KW-0472">Membrane</keyword>
<organism evidence="2 3">
    <name type="scientific">Methanorbis furvi</name>
    <dbReference type="NCBI Taxonomy" id="3028299"/>
    <lineage>
        <taxon>Archaea</taxon>
        <taxon>Methanobacteriati</taxon>
        <taxon>Methanobacteriota</taxon>
        <taxon>Stenosarchaea group</taxon>
        <taxon>Methanomicrobia</taxon>
        <taxon>Methanomicrobiales</taxon>
        <taxon>Methanocorpusculaceae</taxon>
        <taxon>Methanorbis</taxon>
    </lineage>
</organism>